<dbReference type="EMBL" id="KJ019128">
    <property type="protein sequence ID" value="AIX38204.1"/>
    <property type="molecule type" value="Genomic_DNA"/>
</dbReference>
<evidence type="ECO:0000313" key="2">
    <source>
        <dbReference type="EMBL" id="AIX14600.1"/>
    </source>
</evidence>
<dbReference type="Proteomes" id="UP000185280">
    <property type="component" value="Segment"/>
</dbReference>
<evidence type="ECO:0000313" key="4">
    <source>
        <dbReference type="EMBL" id="AIX38204.1"/>
    </source>
</evidence>
<dbReference type="InterPro" id="IPR036249">
    <property type="entry name" value="Thioredoxin-like_sf"/>
</dbReference>
<dbReference type="Proteomes" id="UP000185278">
    <property type="component" value="Segment"/>
</dbReference>
<dbReference type="PROSITE" id="PS51354">
    <property type="entry name" value="GLUTAREDOXIN_2"/>
    <property type="match status" value="1"/>
</dbReference>
<gene>
    <name evidence="2" type="ORF">Syn7803C43_205</name>
    <name evidence="3" type="ORF">Syn7803C98_204</name>
    <name evidence="4" type="ORF">Syn7803US88_203</name>
</gene>
<reference evidence="5 6" key="1">
    <citation type="submission" date="2013-12" db="EMBL/GenBank/DDBJ databases">
        <title>Ecological redundancy of diverse viral populations within a natural community.</title>
        <authorList>
            <person name="Gregory A.C."/>
            <person name="LaButti K."/>
            <person name="Copeland A."/>
            <person name="Woyke T."/>
            <person name="Sullivan M.B."/>
        </authorList>
    </citation>
    <scope>NUCLEOTIDE SEQUENCE [LARGE SCALE GENOMIC DNA]</scope>
    <source>
        <strain evidence="2">Syn7803C43</strain>
        <strain evidence="3">Syn7803C98</strain>
        <strain evidence="4">Syn7803US88</strain>
    </source>
</reference>
<dbReference type="Pfam" id="PF00462">
    <property type="entry name" value="Glutaredoxin"/>
    <property type="match status" value="1"/>
</dbReference>
<dbReference type="RefSeq" id="YP_007001940.1">
    <property type="nucleotide sequence ID" value="NC_019444.1"/>
</dbReference>
<dbReference type="EMBL" id="KJ019027">
    <property type="protein sequence ID" value="AIX14600.1"/>
    <property type="molecule type" value="Genomic_DNA"/>
</dbReference>
<sequence>MNFIIYTRDGCPYCTRIKEIFRAKQFTFVEKKLDKHFTREDYYQQFGKNTTFPQVLMDGKRLGGCTESVKYLRENNIL</sequence>
<dbReference type="Proteomes" id="UP000185279">
    <property type="component" value="Segment"/>
</dbReference>
<evidence type="ECO:0000259" key="1">
    <source>
        <dbReference type="Pfam" id="PF00462"/>
    </source>
</evidence>
<protein>
    <submittedName>
        <fullName evidence="2">Glutaredoxin</fullName>
    </submittedName>
</protein>
<dbReference type="InterPro" id="IPR014025">
    <property type="entry name" value="Glutaredoxin_subgr"/>
</dbReference>
<name>A0A0E3EQK3_9CAUD</name>
<organism evidence="2 6">
    <name type="scientific">Synechococcus phage ACG-2014c</name>
    <dbReference type="NCBI Taxonomy" id="1079998"/>
    <lineage>
        <taxon>Viruses</taxon>
        <taxon>Duplodnaviria</taxon>
        <taxon>Heunggongvirae</taxon>
        <taxon>Uroviricota</taxon>
        <taxon>Caudoviricetes</taxon>
        <taxon>Pantevenvirales</taxon>
        <taxon>Kyanoviridae</taxon>
        <taxon>Namakavirus</taxon>
        <taxon>Namakavirus smbcm6</taxon>
    </lineage>
</organism>
<evidence type="ECO:0000313" key="6">
    <source>
        <dbReference type="Proteomes" id="UP000185279"/>
    </source>
</evidence>
<dbReference type="CDD" id="cd02066">
    <property type="entry name" value="GRX_family"/>
    <property type="match status" value="1"/>
</dbReference>
<dbReference type="InterPro" id="IPR002109">
    <property type="entry name" value="Glutaredoxin"/>
</dbReference>
<dbReference type="EMBL" id="KJ019064">
    <property type="protein sequence ID" value="AIX22972.1"/>
    <property type="molecule type" value="Genomic_DNA"/>
</dbReference>
<accession>A0A0E3EQK3</accession>
<dbReference type="Gene3D" id="3.40.30.10">
    <property type="entry name" value="Glutaredoxin"/>
    <property type="match status" value="1"/>
</dbReference>
<evidence type="ECO:0000313" key="3">
    <source>
        <dbReference type="EMBL" id="AIX22972.1"/>
    </source>
</evidence>
<dbReference type="SUPFAM" id="SSF52833">
    <property type="entry name" value="Thioredoxin-like"/>
    <property type="match status" value="1"/>
</dbReference>
<proteinExistence type="predicted"/>
<feature type="domain" description="Glutaredoxin" evidence="1">
    <location>
        <begin position="4"/>
        <end position="60"/>
    </location>
</feature>
<evidence type="ECO:0000313" key="5">
    <source>
        <dbReference type="Proteomes" id="UP000185278"/>
    </source>
</evidence>
<dbReference type="OrthoDB" id="25064at10239"/>
<dbReference type="PRINTS" id="PR00160">
    <property type="entry name" value="GLUTAREDOXIN"/>
</dbReference>